<dbReference type="AlphaFoldDB" id="A0A6A7AMX2"/>
<accession>A0A6A7AMX2</accession>
<organism evidence="1 2">
    <name type="scientific">Plenodomus tracheiphilus IPT5</name>
    <dbReference type="NCBI Taxonomy" id="1408161"/>
    <lineage>
        <taxon>Eukaryota</taxon>
        <taxon>Fungi</taxon>
        <taxon>Dikarya</taxon>
        <taxon>Ascomycota</taxon>
        <taxon>Pezizomycotina</taxon>
        <taxon>Dothideomycetes</taxon>
        <taxon>Pleosporomycetidae</taxon>
        <taxon>Pleosporales</taxon>
        <taxon>Pleosporineae</taxon>
        <taxon>Leptosphaeriaceae</taxon>
        <taxon>Plenodomus</taxon>
    </lineage>
</organism>
<reference evidence="1" key="1">
    <citation type="submission" date="2020-01" db="EMBL/GenBank/DDBJ databases">
        <authorList>
            <consortium name="DOE Joint Genome Institute"/>
            <person name="Haridas S."/>
            <person name="Albert R."/>
            <person name="Binder M."/>
            <person name="Bloem J."/>
            <person name="Labutti K."/>
            <person name="Salamov A."/>
            <person name="Andreopoulos B."/>
            <person name="Baker S.E."/>
            <person name="Barry K."/>
            <person name="Bills G."/>
            <person name="Bluhm B.H."/>
            <person name="Cannon C."/>
            <person name="Castanera R."/>
            <person name="Culley D.E."/>
            <person name="Daum C."/>
            <person name="Ezra D."/>
            <person name="Gonzalez J.B."/>
            <person name="Henrissat B."/>
            <person name="Kuo A."/>
            <person name="Liang C."/>
            <person name="Lipzen A."/>
            <person name="Lutzoni F."/>
            <person name="Magnuson J."/>
            <person name="Mondo S."/>
            <person name="Nolan M."/>
            <person name="Ohm R."/>
            <person name="Pangilinan J."/>
            <person name="Park H.-J."/>
            <person name="Ramirez L."/>
            <person name="Alfaro M."/>
            <person name="Sun H."/>
            <person name="Tritt A."/>
            <person name="Yoshinaga Y."/>
            <person name="Zwiers L.-H."/>
            <person name="Turgeon B.G."/>
            <person name="Goodwin S.B."/>
            <person name="Spatafora J.W."/>
            <person name="Crous P.W."/>
            <person name="Grigoriev I.V."/>
        </authorList>
    </citation>
    <scope>NUCLEOTIDE SEQUENCE</scope>
    <source>
        <strain evidence="1">IPT5</strain>
    </source>
</reference>
<proteinExistence type="predicted"/>
<dbReference type="Proteomes" id="UP000799423">
    <property type="component" value="Unassembled WGS sequence"/>
</dbReference>
<sequence>MSSMDDSDTEAKFRAAARDVHRGEEELHEVFNPQDLEEAARAVFSEDKFVKALLEEFSIHEFTYDTIWPAEDRCPPAMRAVAVEEIGGPIHADLMAKVAVPVELLETEKAIHIKVGLRYGGGGGTTGTPMFGPWLFRADLEYARKTGNMIIVDIGYPMVTRSSGKVILGSITSMWRWVFTELQPALTSINRHFTIDWDSIYLFGVSFGGGLAVRAWMEMANQVFRPSNSRIRAVVIRCPLLDDYCLDPAEYVGISISQERAVRDCARALEILGRTPWTIPKSNLEPPTDMYGGPMLSMGRCFAIFWKEKTVMQFLIEMKECPGIRTRFFIRHGDADKHVKPEGSAQLVTILKQWSVYVDLKLQKNKPHAWDAQEPLEEELRSFLDGS</sequence>
<dbReference type="SUPFAM" id="SSF53474">
    <property type="entry name" value="alpha/beta-Hydrolases"/>
    <property type="match status" value="1"/>
</dbReference>
<evidence type="ECO:0008006" key="3">
    <source>
        <dbReference type="Google" id="ProtNLM"/>
    </source>
</evidence>
<dbReference type="OrthoDB" id="3798153at2759"/>
<protein>
    <recommendedName>
        <fullName evidence="3">Alpha/beta-hydrolase</fullName>
    </recommendedName>
</protein>
<keyword evidence="2" id="KW-1185">Reference proteome</keyword>
<evidence type="ECO:0000313" key="1">
    <source>
        <dbReference type="EMBL" id="KAF2844413.1"/>
    </source>
</evidence>
<dbReference type="InterPro" id="IPR029058">
    <property type="entry name" value="AB_hydrolase_fold"/>
</dbReference>
<evidence type="ECO:0000313" key="2">
    <source>
        <dbReference type="Proteomes" id="UP000799423"/>
    </source>
</evidence>
<dbReference type="EMBL" id="MU006382">
    <property type="protein sequence ID" value="KAF2844413.1"/>
    <property type="molecule type" value="Genomic_DNA"/>
</dbReference>
<dbReference type="Gene3D" id="3.40.50.1820">
    <property type="entry name" value="alpha/beta hydrolase"/>
    <property type="match status" value="1"/>
</dbReference>
<name>A0A6A7AMX2_9PLEO</name>
<gene>
    <name evidence="1" type="ORF">T440DRAFT_484205</name>
</gene>